<evidence type="ECO:0000256" key="5">
    <source>
        <dbReference type="ARBA" id="ARBA00023242"/>
    </source>
</evidence>
<dbReference type="GO" id="GO:0051123">
    <property type="term" value="P:RNA polymerase II preinitiation complex assembly"/>
    <property type="evidence" value="ECO:0000318"/>
    <property type="project" value="GO_Central"/>
</dbReference>
<feature type="compositionally biased region" description="Basic and acidic residues" evidence="7">
    <location>
        <begin position="153"/>
        <end position="180"/>
    </location>
</feature>
<dbReference type="FunFam" id="1.25.40.770:FF:000001">
    <property type="entry name" value="Transcription initiation factor TFIID subunit 6"/>
    <property type="match status" value="1"/>
</dbReference>
<reference evidence="9" key="2">
    <citation type="submission" date="2021-01" db="UniProtKB">
        <authorList>
            <consortium name="EnsemblMetazoa"/>
        </authorList>
    </citation>
    <scope>IDENTIFICATION</scope>
</reference>
<feature type="compositionally biased region" description="Polar residues" evidence="7">
    <location>
        <begin position="513"/>
        <end position="524"/>
    </location>
</feature>
<evidence type="ECO:0000256" key="6">
    <source>
        <dbReference type="ARBA" id="ARBA00040091"/>
    </source>
</evidence>
<feature type="region of interest" description="Disordered" evidence="7">
    <location>
        <begin position="479"/>
        <end position="568"/>
    </location>
</feature>
<feature type="compositionally biased region" description="Low complexity" evidence="7">
    <location>
        <begin position="554"/>
        <end position="568"/>
    </location>
</feature>
<keyword evidence="5" id="KW-0539">Nucleus</keyword>
<organism evidence="9 10">
    <name type="scientific">Strongylocentrotus purpuratus</name>
    <name type="common">Purple sea urchin</name>
    <dbReference type="NCBI Taxonomy" id="7668"/>
    <lineage>
        <taxon>Eukaryota</taxon>
        <taxon>Metazoa</taxon>
        <taxon>Echinodermata</taxon>
        <taxon>Eleutherozoa</taxon>
        <taxon>Echinozoa</taxon>
        <taxon>Echinoidea</taxon>
        <taxon>Euechinoidea</taxon>
        <taxon>Echinacea</taxon>
        <taxon>Camarodonta</taxon>
        <taxon>Echinidea</taxon>
        <taxon>Strongylocentrotidae</taxon>
        <taxon>Strongylocentrotus</taxon>
    </lineage>
</organism>
<dbReference type="InterPro" id="IPR004823">
    <property type="entry name" value="TAF_TATA-bd_Histone-like_dom"/>
</dbReference>
<dbReference type="Gene3D" id="1.25.40.770">
    <property type="entry name" value="TAF6, C-terminal HEAT repeat domain"/>
    <property type="match status" value="1"/>
</dbReference>
<evidence type="ECO:0000256" key="1">
    <source>
        <dbReference type="ARBA" id="ARBA00004123"/>
    </source>
</evidence>
<dbReference type="EnsemblMetazoa" id="XM_030982231">
    <property type="protein sequence ID" value="XP_030838091"/>
    <property type="gene ID" value="LOC575644"/>
</dbReference>
<evidence type="ECO:0000256" key="7">
    <source>
        <dbReference type="SAM" id="MobiDB-lite"/>
    </source>
</evidence>
<evidence type="ECO:0000259" key="8">
    <source>
        <dbReference type="SMART" id="SM00803"/>
    </source>
</evidence>
<evidence type="ECO:0000256" key="2">
    <source>
        <dbReference type="ARBA" id="ARBA00007688"/>
    </source>
</evidence>
<dbReference type="GO" id="GO:0046982">
    <property type="term" value="F:protein heterodimerization activity"/>
    <property type="evidence" value="ECO:0007669"/>
    <property type="project" value="InterPro"/>
</dbReference>
<dbReference type="Gene3D" id="1.10.20.10">
    <property type="entry name" value="Histone, subunit A"/>
    <property type="match status" value="1"/>
</dbReference>
<dbReference type="InterPro" id="IPR009072">
    <property type="entry name" value="Histone-fold"/>
</dbReference>
<feature type="compositionally biased region" description="Low complexity" evidence="7">
    <location>
        <begin position="525"/>
        <end position="535"/>
    </location>
</feature>
<dbReference type="InterPro" id="IPR037796">
    <property type="entry name" value="TAF6"/>
</dbReference>
<keyword evidence="3" id="KW-0805">Transcription regulation</keyword>
<comment type="subcellular location">
    <subcellularLocation>
        <location evidence="1">Nucleus</location>
    </subcellularLocation>
</comment>
<dbReference type="PANTHER" id="PTHR10221">
    <property type="entry name" value="TRANSCRIPTION INITIATION FACTOR TFIID SUBUNIT 6"/>
    <property type="match status" value="1"/>
</dbReference>
<dbReference type="Pfam" id="PF02969">
    <property type="entry name" value="TAF"/>
    <property type="match status" value="1"/>
</dbReference>
<dbReference type="Pfam" id="PF07571">
    <property type="entry name" value="TAF6_C"/>
    <property type="match status" value="1"/>
</dbReference>
<dbReference type="GO" id="GO:0046695">
    <property type="term" value="C:SLIK (SAGA-like) complex"/>
    <property type="evidence" value="ECO:0007669"/>
    <property type="project" value="InterPro"/>
</dbReference>
<dbReference type="KEGG" id="spu:575644"/>
<dbReference type="RefSeq" id="XP_030838091.1">
    <property type="nucleotide sequence ID" value="XM_030982231.1"/>
</dbReference>
<name>A0A7M7NN52_STRPU</name>
<dbReference type="SUPFAM" id="SSF47113">
    <property type="entry name" value="Histone-fold"/>
    <property type="match status" value="1"/>
</dbReference>
<evidence type="ECO:0000256" key="3">
    <source>
        <dbReference type="ARBA" id="ARBA00023015"/>
    </source>
</evidence>
<evidence type="ECO:0000256" key="4">
    <source>
        <dbReference type="ARBA" id="ARBA00023163"/>
    </source>
</evidence>
<dbReference type="OrthoDB" id="361039at2759"/>
<feature type="region of interest" description="Disordered" evidence="7">
    <location>
        <begin position="139"/>
        <end position="180"/>
    </location>
</feature>
<dbReference type="GeneID" id="575644"/>
<keyword evidence="4" id="KW-0804">Transcription</keyword>
<dbReference type="GO" id="GO:0003713">
    <property type="term" value="F:transcription coactivator activity"/>
    <property type="evidence" value="ECO:0000318"/>
    <property type="project" value="GO_Central"/>
</dbReference>
<evidence type="ECO:0000313" key="10">
    <source>
        <dbReference type="Proteomes" id="UP000007110"/>
    </source>
</evidence>
<feature type="domain" description="TATA box binding protein associated factor (TAF) histone-like fold" evidence="8">
    <location>
        <begin position="10"/>
        <end position="74"/>
    </location>
</feature>
<dbReference type="CTD" id="6878"/>
<dbReference type="SMART" id="SM00803">
    <property type="entry name" value="TAF"/>
    <property type="match status" value="1"/>
</dbReference>
<dbReference type="Proteomes" id="UP000007110">
    <property type="component" value="Unassembled WGS sequence"/>
</dbReference>
<dbReference type="GO" id="GO:0005669">
    <property type="term" value="C:transcription factor TFIID complex"/>
    <property type="evidence" value="ECO:0000318"/>
    <property type="project" value="GO_Central"/>
</dbReference>
<dbReference type="GO" id="GO:0000124">
    <property type="term" value="C:SAGA complex"/>
    <property type="evidence" value="ECO:0007669"/>
    <property type="project" value="InterPro"/>
</dbReference>
<dbReference type="InterPro" id="IPR046344">
    <property type="entry name" value="TAF6_C_sf"/>
</dbReference>
<dbReference type="PANTHER" id="PTHR10221:SF9">
    <property type="entry name" value="TRANSCRIPTION INITIATION FACTOR TFIID SUBUNIT 6"/>
    <property type="match status" value="1"/>
</dbReference>
<proteinExistence type="inferred from homology"/>
<sequence length="657" mass="70995">MAEKEREVKGCLTQESIKVIGECVGVSSLNEEAGTLLADDVTFRLKMMVQEAAKFMKHAKRVKLSTADFDHTLRVQNIESLYGFSTEEHIPFRFASGGGRELHFVEEKELDLSDIINSSMPKIPLDVSLKAHWLSIEGTQPAIPENPPPVDTHTQKVESQDALRTKKPTAKAEKKSGKGDMGKTAATLLAKAKGLTSDPVKLKGVLVHELSVEQQLYYKEITEACVGSSETKRAEALHSLASDPGLYQVVPRFSMFIAEGVKVNVVQNNLAILIYLMRMVKALMDNVTLYLEKYLHELIPAVMTCVVSRQLSLRPDADNHWALRDFAARLMASMCRKFSTTTNNMQARISKTFDESLSKDKAPLATIYGALVGLAELGPEVMKTLVIPKVRMLGERLRIMTESLIINNPDKIAADHLKQLVQKHCAPYLKGVRSTPDVLHEYEEEFGYLGPFLFSHVTKLRFQPSTVTTQCSSTLTSSRPMITIPQGRPSTIITSGRSLSSSGFSPKTPSSLYSPTGTGLQRTFSSSGSGSTPSSQTKIVLVSATGSGRSSAQTSPVPSGSSTPTPSVFKLNPKSFSKSLSSSLAPSLASSLASSLSSSQTIVMSPTGTVKAERKSPPATASAGGTSSTNMLMSLAQAATMQTPIRSSSGEDHTQGS</sequence>
<accession>A0A7M7NN52</accession>
<feature type="compositionally biased region" description="Polar residues" evidence="7">
    <location>
        <begin position="544"/>
        <end position="553"/>
    </location>
</feature>
<dbReference type="OMA" id="MPEETCQ"/>
<dbReference type="AlphaFoldDB" id="A0A7M7NN52"/>
<feature type="compositionally biased region" description="Polar residues" evidence="7">
    <location>
        <begin position="623"/>
        <end position="648"/>
    </location>
</feature>
<dbReference type="InParanoid" id="A0A7M7NN52"/>
<protein>
    <recommendedName>
        <fullName evidence="6">Transcription initiation factor TFIID subunit 6</fullName>
    </recommendedName>
</protein>
<comment type="similarity">
    <text evidence="2">Belongs to the TAF6 family.</text>
</comment>
<dbReference type="GO" id="GO:0016251">
    <property type="term" value="F:RNA polymerase II general transcription initiation factor activity"/>
    <property type="evidence" value="ECO:0007669"/>
    <property type="project" value="InterPro"/>
</dbReference>
<dbReference type="CDD" id="cd22931">
    <property type="entry name" value="HFD_TAF6"/>
    <property type="match status" value="1"/>
</dbReference>
<feature type="region of interest" description="Disordered" evidence="7">
    <location>
        <begin position="595"/>
        <end position="657"/>
    </location>
</feature>
<dbReference type="FunFam" id="1.10.20.10:FF:000040">
    <property type="entry name" value="TAF6-like RNA polymerase II p300/CBP-associated factor-associated factor 65 kDa subunit 6L"/>
    <property type="match status" value="1"/>
</dbReference>
<reference evidence="10" key="1">
    <citation type="submission" date="2015-02" db="EMBL/GenBank/DDBJ databases">
        <title>Genome sequencing for Strongylocentrotus purpuratus.</title>
        <authorList>
            <person name="Murali S."/>
            <person name="Liu Y."/>
            <person name="Vee V."/>
            <person name="English A."/>
            <person name="Wang M."/>
            <person name="Skinner E."/>
            <person name="Han Y."/>
            <person name="Muzny D.M."/>
            <person name="Worley K.C."/>
            <person name="Gibbs R.A."/>
        </authorList>
    </citation>
    <scope>NUCLEOTIDE SEQUENCE</scope>
</reference>
<keyword evidence="10" id="KW-1185">Reference proteome</keyword>
<dbReference type="FunCoup" id="A0A7M7NN52">
    <property type="interactions" value="1596"/>
</dbReference>
<feature type="compositionally biased region" description="Low complexity" evidence="7">
    <location>
        <begin position="490"/>
        <end position="512"/>
    </location>
</feature>
<evidence type="ECO:0000313" key="9">
    <source>
        <dbReference type="EnsemblMetazoa" id="XP_030838091"/>
    </source>
</evidence>
<dbReference type="CDD" id="cd08050">
    <property type="entry name" value="TAF6C"/>
    <property type="match status" value="1"/>
</dbReference>
<dbReference type="InterPro" id="IPR011442">
    <property type="entry name" value="TAF6_C"/>
</dbReference>